<keyword evidence="5" id="KW-1185">Reference proteome</keyword>
<evidence type="ECO:0000313" key="5">
    <source>
        <dbReference type="Proteomes" id="UP000510647"/>
    </source>
</evidence>
<proteinExistence type="predicted"/>
<organism evidence="4 5">
    <name type="scientific">Torulaspora globosa</name>
    <dbReference type="NCBI Taxonomy" id="48254"/>
    <lineage>
        <taxon>Eukaryota</taxon>
        <taxon>Fungi</taxon>
        <taxon>Dikarya</taxon>
        <taxon>Ascomycota</taxon>
        <taxon>Saccharomycotina</taxon>
        <taxon>Saccharomycetes</taxon>
        <taxon>Saccharomycetales</taxon>
        <taxon>Saccharomycetaceae</taxon>
        <taxon>Torulaspora</taxon>
    </lineage>
</organism>
<feature type="domain" description="Transcription factor tau 138 kDa subunit extended winged helix" evidence="3">
    <location>
        <begin position="395"/>
        <end position="485"/>
    </location>
</feature>
<dbReference type="InterPro" id="IPR035625">
    <property type="entry name" value="Tfc3-like_eWH"/>
</dbReference>
<dbReference type="Proteomes" id="UP000510647">
    <property type="component" value="Chromosome 3"/>
</dbReference>
<dbReference type="InterPro" id="IPR046488">
    <property type="entry name" value="Sfc3/Tfc3_C"/>
</dbReference>
<feature type="compositionally biased region" description="Basic and acidic residues" evidence="1">
    <location>
        <begin position="536"/>
        <end position="550"/>
    </location>
</feature>
<feature type="region of interest" description="Disordered" evidence="1">
    <location>
        <begin position="524"/>
        <end position="556"/>
    </location>
</feature>
<protein>
    <submittedName>
        <fullName evidence="4">Uncharacterized protein</fullName>
    </submittedName>
</protein>
<dbReference type="Pfam" id="PF21552">
    <property type="entry name" value="WHD_TFC3"/>
    <property type="match status" value="1"/>
</dbReference>
<dbReference type="AlphaFoldDB" id="A0A7H9HR69"/>
<dbReference type="CDD" id="cd16169">
    <property type="entry name" value="Tau138_eWH"/>
    <property type="match status" value="1"/>
</dbReference>
<name>A0A7H9HR69_9SACH</name>
<dbReference type="GO" id="GO:0006384">
    <property type="term" value="P:transcription initiation at RNA polymerase III promoter"/>
    <property type="evidence" value="ECO:0007669"/>
    <property type="project" value="InterPro"/>
</dbReference>
<feature type="region of interest" description="Disordered" evidence="1">
    <location>
        <begin position="114"/>
        <end position="141"/>
    </location>
</feature>
<evidence type="ECO:0000256" key="1">
    <source>
        <dbReference type="SAM" id="MobiDB-lite"/>
    </source>
</evidence>
<accession>A0A7H9HR69</accession>
<reference evidence="4 5" key="1">
    <citation type="submission" date="2020-06" db="EMBL/GenBank/DDBJ databases">
        <title>The yeast mating-type switching endonuclease HO is a domesticated member of an unorthodox homing genetic element family.</title>
        <authorList>
            <person name="Coughlan A.Y."/>
            <person name="Lombardi L."/>
            <person name="Braun-Galleani S."/>
            <person name="Martos A.R."/>
            <person name="Galeote V."/>
            <person name="Bigey F."/>
            <person name="Dequin S."/>
            <person name="Byrne K.P."/>
            <person name="Wolfe K.H."/>
        </authorList>
    </citation>
    <scope>NUCLEOTIDE SEQUENCE [LARGE SCALE GENOMIC DNA]</scope>
    <source>
        <strain evidence="4 5">CBS2947</strain>
    </source>
</reference>
<dbReference type="OrthoDB" id="68020at2759"/>
<dbReference type="PANTHER" id="PTHR15180:SF1">
    <property type="entry name" value="GENERAL TRANSCRIPTION FACTOR 3C POLYPEPTIDE 1"/>
    <property type="match status" value="1"/>
</dbReference>
<gene>
    <name evidence="4" type="ORF">HG537_0C04320</name>
</gene>
<dbReference type="EMBL" id="CP059269">
    <property type="protein sequence ID" value="QLQ79783.1"/>
    <property type="molecule type" value="Genomic_DNA"/>
</dbReference>
<evidence type="ECO:0000313" key="4">
    <source>
        <dbReference type="EMBL" id="QLQ79783.1"/>
    </source>
</evidence>
<dbReference type="PANTHER" id="PTHR15180">
    <property type="entry name" value="GENERAL TRANSCRIPTION FACTOR 3C POLYPEPTIDE 1"/>
    <property type="match status" value="1"/>
</dbReference>
<dbReference type="GO" id="GO:0042791">
    <property type="term" value="P:5S class rRNA transcription by RNA polymerase III"/>
    <property type="evidence" value="ECO:0007669"/>
    <property type="project" value="TreeGrafter"/>
</dbReference>
<dbReference type="Pfam" id="PF20222">
    <property type="entry name" value="DUF6581"/>
    <property type="match status" value="1"/>
</dbReference>
<feature type="compositionally biased region" description="Acidic residues" evidence="1">
    <location>
        <begin position="116"/>
        <end position="128"/>
    </location>
</feature>
<evidence type="ECO:0000259" key="3">
    <source>
        <dbReference type="Pfam" id="PF21552"/>
    </source>
</evidence>
<dbReference type="InterPro" id="IPR049543">
    <property type="entry name" value="WHD_TFC3"/>
</dbReference>
<evidence type="ECO:0000259" key="2">
    <source>
        <dbReference type="Pfam" id="PF20222"/>
    </source>
</evidence>
<sequence>MLYKGHVVKLLKLRKFAESDSPVKQYINMRDHLKDIVQVVKNSKNRVRQIIDLKREFQFDQDKRLSKSFIAAISWLDENGYLKKVLVVSPTNPSVRIRCVQYLRDYLPEEKSVNDFENEIESSDDEPAADEKGGVEEEDPYESLDTFNATSLLQEQNLIVEEQNVPSVENALVNRFYPMQNQAYSLADASGLAGISTMQMVSRLTGKDYKRAFTKVSEYYVENAGNKGKRARSCSLVKAYDFEGKKKFYRFFTEANFLKLMNVQQTNDEKRLQPIGSVLKSIASMNSEYFVPLNNTLRFLRDGDQERFFWNGELKVAANPNAPVRGRKRKQQEIIANESVEDKPKPETKMAKSDRLSSGLEEINNCNDNMTSGRRMENVQEKIKVLSHEGFSAKSLRSLWRQRAIIEVVRRAGGVTYLREQFFEDVSHFMGSQTMIDKKTIRGDVALMIKCDKLRDRIEPNSGRCIIFLPDVDSGSISNYVLKEKDNKKPVFTDVIHDADLYFFDQTEKNKFHRGVKSARRVRNFQNSSKAQKKTSAADKTIKSQAHAENEPGIAKRSLNIQEKTAKKSKGKASRGKLDISSNSGLYHVGKKTGAKALVMAVVISKSIKNEILWDKITALFPHNSVDNLKKQWTARRVKMGHNGWRAYVDKWHKILLDAIKNEEATLEDAENLDLLKLVRLWMASDNDRKKRFVSLYRDYAENRRCFTFVKQKNHRQSKMGVAMSSMVQRETFLLKKVYFYDAADEKLTKEPNSEDEARAIIQSMLYDRPTLTKEQLSVLKVVTKETLDKVIMDLAKEKQVYFVGSKLEATGLLQEYLANEGNYKDMERSEKYRSKISEMFDAHYGILVSGEFPDFASWVIIGLIAQKQVELNALMNTKDATPLSYTTRRFGVTALTPPIILSPTSRFEPCKERSYVSIPIGAANSRLWINSMGSIRDSVWKALVTMVLKRIVFNPGIDLEQLIFSCNGILSLREMSEICGWLRQKQLIYEMPCDGYGACSSWYQLFT</sequence>
<dbReference type="InterPro" id="IPR044210">
    <property type="entry name" value="Tfc3-like"/>
</dbReference>
<feature type="domain" description="Transcription factor tau subunit sfc3/Tfc3 C-terminal" evidence="2">
    <location>
        <begin position="590"/>
        <end position="963"/>
    </location>
</feature>
<dbReference type="GO" id="GO:0000127">
    <property type="term" value="C:transcription factor TFIIIC complex"/>
    <property type="evidence" value="ECO:0007669"/>
    <property type="project" value="InterPro"/>
</dbReference>
<dbReference type="GO" id="GO:0003677">
    <property type="term" value="F:DNA binding"/>
    <property type="evidence" value="ECO:0007669"/>
    <property type="project" value="InterPro"/>
</dbReference>